<dbReference type="PRINTS" id="PR00953">
    <property type="entry name" value="TYPE3IMRPROT"/>
</dbReference>
<name>A0A414AV96_9FIRM</name>
<feature type="transmembrane region" description="Helical" evidence="7">
    <location>
        <begin position="132"/>
        <end position="156"/>
    </location>
</feature>
<dbReference type="AlphaFoldDB" id="A0A414AV96"/>
<keyword evidence="5 7" id="KW-1133">Transmembrane helix</keyword>
<dbReference type="EMBL" id="QRZM01000001">
    <property type="protein sequence ID" value="RGV78331.1"/>
    <property type="molecule type" value="Genomic_DNA"/>
</dbReference>
<dbReference type="EMBL" id="QSHZ01000013">
    <property type="protein sequence ID" value="RHC55577.1"/>
    <property type="molecule type" value="Genomic_DNA"/>
</dbReference>
<comment type="subcellular location">
    <subcellularLocation>
        <location evidence="1">Cell membrane</location>
        <topology evidence="1">Multi-pass membrane protein</topology>
    </subcellularLocation>
</comment>
<accession>A0A414AV96</accession>
<evidence type="ECO:0000313" key="8">
    <source>
        <dbReference type="EMBL" id="RGV78331.1"/>
    </source>
</evidence>
<evidence type="ECO:0000256" key="6">
    <source>
        <dbReference type="ARBA" id="ARBA00023136"/>
    </source>
</evidence>
<comment type="similarity">
    <text evidence="2">Belongs to the FliR/MopE/SpaR family.</text>
</comment>
<keyword evidence="6 7" id="KW-0472">Membrane</keyword>
<dbReference type="Pfam" id="PF01311">
    <property type="entry name" value="Bac_export_1"/>
    <property type="match status" value="1"/>
</dbReference>
<dbReference type="KEGG" id="cbol:CGC65_02210"/>
<dbReference type="PANTHER" id="PTHR30065:SF1">
    <property type="entry name" value="SURFACE PRESENTATION OF ANTIGENS PROTEIN SPAR"/>
    <property type="match status" value="1"/>
</dbReference>
<evidence type="ECO:0000256" key="1">
    <source>
        <dbReference type="ARBA" id="ARBA00004651"/>
    </source>
</evidence>
<feature type="transmembrane region" description="Helical" evidence="7">
    <location>
        <begin position="12"/>
        <end position="29"/>
    </location>
</feature>
<proteinExistence type="inferred from homology"/>
<feature type="transmembrane region" description="Helical" evidence="7">
    <location>
        <begin position="168"/>
        <end position="191"/>
    </location>
</feature>
<keyword evidence="4 7" id="KW-0812">Transmembrane</keyword>
<evidence type="ECO:0000313" key="9">
    <source>
        <dbReference type="EMBL" id="RHC55577.1"/>
    </source>
</evidence>
<dbReference type="RefSeq" id="WP_002566249.1">
    <property type="nucleotide sequence ID" value="NZ_CABKUK010000005.1"/>
</dbReference>
<dbReference type="InterPro" id="IPR002010">
    <property type="entry name" value="T3SS_IM_R"/>
</dbReference>
<feature type="transmembrane region" description="Helical" evidence="7">
    <location>
        <begin position="77"/>
        <end position="97"/>
    </location>
</feature>
<evidence type="ECO:0000313" key="11">
    <source>
        <dbReference type="Proteomes" id="UP000284543"/>
    </source>
</evidence>
<dbReference type="PANTHER" id="PTHR30065">
    <property type="entry name" value="FLAGELLAR BIOSYNTHETIC PROTEIN FLIR"/>
    <property type="match status" value="1"/>
</dbReference>
<dbReference type="GO" id="GO:0005886">
    <property type="term" value="C:plasma membrane"/>
    <property type="evidence" value="ECO:0007669"/>
    <property type="project" value="UniProtKB-SubCell"/>
</dbReference>
<evidence type="ECO:0000256" key="3">
    <source>
        <dbReference type="ARBA" id="ARBA00022475"/>
    </source>
</evidence>
<reference evidence="10 11" key="1">
    <citation type="submission" date="2018-08" db="EMBL/GenBank/DDBJ databases">
        <title>A genome reference for cultivated species of the human gut microbiota.</title>
        <authorList>
            <person name="Zou Y."/>
            <person name="Xue W."/>
            <person name="Luo G."/>
        </authorList>
    </citation>
    <scope>NUCLEOTIDE SEQUENCE [LARGE SCALE GENOMIC DNA]</scope>
    <source>
        <strain evidence="8 11">AF14-18</strain>
        <strain evidence="9 10">AM35-14</strain>
    </source>
</reference>
<dbReference type="Proteomes" id="UP000283975">
    <property type="component" value="Unassembled WGS sequence"/>
</dbReference>
<evidence type="ECO:0000256" key="7">
    <source>
        <dbReference type="SAM" id="Phobius"/>
    </source>
</evidence>
<evidence type="ECO:0000256" key="5">
    <source>
        <dbReference type="ARBA" id="ARBA00022989"/>
    </source>
</evidence>
<protein>
    <submittedName>
        <fullName evidence="9">Type III secretion protein</fullName>
    </submittedName>
</protein>
<comment type="caution">
    <text evidence="9">The sequence shown here is derived from an EMBL/GenBank/DDBJ whole genome shotgun (WGS) entry which is preliminary data.</text>
</comment>
<gene>
    <name evidence="9" type="ORF">DW839_13770</name>
    <name evidence="8" type="ORF">DWW02_00905</name>
</gene>
<evidence type="ECO:0000256" key="2">
    <source>
        <dbReference type="ARBA" id="ARBA00009772"/>
    </source>
</evidence>
<evidence type="ECO:0000313" key="10">
    <source>
        <dbReference type="Proteomes" id="UP000283975"/>
    </source>
</evidence>
<dbReference type="Proteomes" id="UP000284543">
    <property type="component" value="Unassembled WGS sequence"/>
</dbReference>
<dbReference type="GO" id="GO:0006605">
    <property type="term" value="P:protein targeting"/>
    <property type="evidence" value="ECO:0007669"/>
    <property type="project" value="InterPro"/>
</dbReference>
<sequence>MDSSVFEYFDIFLLVLARMGGLVFINPVFSRRGVPPMVRTGLVLALSLLIAPGVRSGAGQVMAFSTFDMVESLIREVILGLVIGCVFHIFFYMLYVAGDFLDTVFGLAMGKVMDPAGGVQTSILGQFVNVFFYLYFFATGCHLTMVRLFAYSYQVVPVGAGAILGGRILWYIITLFGSVFLMVIKLVLPFVAAEFILEMTMGVLMKLIPQIHVFVINIQCKILLGIMLMMLFAYPMGAFMDRYTEAMMTEAQKLLMMFG</sequence>
<organism evidence="9 10">
    <name type="scientific">Enterocloster bolteae</name>
    <dbReference type="NCBI Taxonomy" id="208479"/>
    <lineage>
        <taxon>Bacteria</taxon>
        <taxon>Bacillati</taxon>
        <taxon>Bacillota</taxon>
        <taxon>Clostridia</taxon>
        <taxon>Lachnospirales</taxon>
        <taxon>Lachnospiraceae</taxon>
        <taxon>Enterocloster</taxon>
    </lineage>
</organism>
<feature type="transmembrane region" description="Helical" evidence="7">
    <location>
        <begin position="211"/>
        <end position="234"/>
    </location>
</feature>
<feature type="transmembrane region" description="Helical" evidence="7">
    <location>
        <begin position="41"/>
        <end position="65"/>
    </location>
</feature>
<keyword evidence="3" id="KW-1003">Cell membrane</keyword>
<evidence type="ECO:0000256" key="4">
    <source>
        <dbReference type="ARBA" id="ARBA00022692"/>
    </source>
</evidence>